<proteinExistence type="predicted"/>
<dbReference type="Proteomes" id="UP000031938">
    <property type="component" value="Unassembled WGS sequence"/>
</dbReference>
<reference evidence="1 2" key="1">
    <citation type="submission" date="2015-01" db="EMBL/GenBank/DDBJ databases">
        <title>Genome sequencing of Jeotgalibacillus soli.</title>
        <authorList>
            <person name="Goh K.M."/>
            <person name="Chan K.-G."/>
            <person name="Yaakop A.S."/>
            <person name="Ee R."/>
            <person name="Gan H.M."/>
            <person name="Chan C.S."/>
        </authorList>
    </citation>
    <scope>NUCLEOTIDE SEQUENCE [LARGE SCALE GENOMIC DNA]</scope>
    <source>
        <strain evidence="1 2">P9</strain>
    </source>
</reference>
<organism evidence="1 2">
    <name type="scientific">Jeotgalibacillus soli</name>
    <dbReference type="NCBI Taxonomy" id="889306"/>
    <lineage>
        <taxon>Bacteria</taxon>
        <taxon>Bacillati</taxon>
        <taxon>Bacillota</taxon>
        <taxon>Bacilli</taxon>
        <taxon>Bacillales</taxon>
        <taxon>Caryophanaceae</taxon>
        <taxon>Jeotgalibacillus</taxon>
    </lineage>
</organism>
<evidence type="ECO:0000313" key="1">
    <source>
        <dbReference type="EMBL" id="KIL43805.1"/>
    </source>
</evidence>
<dbReference type="OrthoDB" id="2353056at2"/>
<dbReference type="STRING" id="889306.KP78_36290"/>
<accession>A0A0C2R0F2</accession>
<dbReference type="AlphaFoldDB" id="A0A0C2R0F2"/>
<protein>
    <recommendedName>
        <fullName evidence="3">Cytosolic protein</fullName>
    </recommendedName>
</protein>
<sequence length="127" mass="14532">MAGLRTMFKRFSSECETKDDHLDEELQTHYYKTSFDKVFDEVEQLFSSSSYTISSASKEHGEIMVQKKGKPGIFIIATILTVRPFQTAVDFKMSTDHSVISGAYPILKKEIVSNYKGLDQHLRRADK</sequence>
<dbReference type="EMBL" id="JXRP01000020">
    <property type="protein sequence ID" value="KIL43805.1"/>
    <property type="molecule type" value="Genomic_DNA"/>
</dbReference>
<evidence type="ECO:0000313" key="2">
    <source>
        <dbReference type="Proteomes" id="UP000031938"/>
    </source>
</evidence>
<dbReference type="PATRIC" id="fig|889306.3.peg.3645"/>
<comment type="caution">
    <text evidence="1">The sequence shown here is derived from an EMBL/GenBank/DDBJ whole genome shotgun (WGS) entry which is preliminary data.</text>
</comment>
<gene>
    <name evidence="1" type="ORF">KP78_36290</name>
</gene>
<keyword evidence="2" id="KW-1185">Reference proteome</keyword>
<name>A0A0C2R0F2_9BACL</name>
<dbReference type="RefSeq" id="WP_052474915.1">
    <property type="nucleotide sequence ID" value="NZ_JXRP01000020.1"/>
</dbReference>
<evidence type="ECO:0008006" key="3">
    <source>
        <dbReference type="Google" id="ProtNLM"/>
    </source>
</evidence>